<evidence type="ECO:0000313" key="2">
    <source>
        <dbReference type="Proteomes" id="UP000799437"/>
    </source>
</evidence>
<reference evidence="1" key="1">
    <citation type="journal article" date="2020" name="Stud. Mycol.">
        <title>101 Dothideomycetes genomes: a test case for predicting lifestyles and emergence of pathogens.</title>
        <authorList>
            <person name="Haridas S."/>
            <person name="Albert R."/>
            <person name="Binder M."/>
            <person name="Bloem J."/>
            <person name="Labutti K."/>
            <person name="Salamov A."/>
            <person name="Andreopoulos B."/>
            <person name="Baker S."/>
            <person name="Barry K."/>
            <person name="Bills G."/>
            <person name="Bluhm B."/>
            <person name="Cannon C."/>
            <person name="Castanera R."/>
            <person name="Culley D."/>
            <person name="Daum C."/>
            <person name="Ezra D."/>
            <person name="Gonzalez J."/>
            <person name="Henrissat B."/>
            <person name="Kuo A."/>
            <person name="Liang C."/>
            <person name="Lipzen A."/>
            <person name="Lutzoni F."/>
            <person name="Magnuson J."/>
            <person name="Mondo S."/>
            <person name="Nolan M."/>
            <person name="Ohm R."/>
            <person name="Pangilinan J."/>
            <person name="Park H.-J."/>
            <person name="Ramirez L."/>
            <person name="Alfaro M."/>
            <person name="Sun H."/>
            <person name="Tritt A."/>
            <person name="Yoshinaga Y."/>
            <person name="Zwiers L.-H."/>
            <person name="Turgeon B."/>
            <person name="Goodwin S."/>
            <person name="Spatafora J."/>
            <person name="Crous P."/>
            <person name="Grigoriev I."/>
        </authorList>
    </citation>
    <scope>NUCLEOTIDE SEQUENCE</scope>
    <source>
        <strain evidence="1">CBS 121739</strain>
    </source>
</reference>
<accession>A0A6A6W1T3</accession>
<dbReference type="SUPFAM" id="SSF50965">
    <property type="entry name" value="Galactose oxidase, central domain"/>
    <property type="match status" value="1"/>
</dbReference>
<dbReference type="OrthoDB" id="10251809at2759"/>
<dbReference type="Gene3D" id="2.120.10.80">
    <property type="entry name" value="Kelch-type beta propeller"/>
    <property type="match status" value="1"/>
</dbReference>
<sequence>MGESWDWKPDGGIPILSHAKEYIGSSRILPPSLMRGAFFQGDASDDRLYAFGGTAYYGNTSFPGWVDMPDAPPLWVFNTHNNTWIEQNTSIPLQRPNNGAAADALEAGLSFYLNGQSDNTTQSKNTPNRNGTSIMDGLLVFDHRNMSSVRNVSTEFEGGRFPRIGGTMNYISRFGHEGILVSLGGLWANKTAKPTLEMVG</sequence>
<dbReference type="GeneID" id="54485227"/>
<dbReference type="InterPro" id="IPR011043">
    <property type="entry name" value="Gal_Oxase/kelch_b-propeller"/>
</dbReference>
<dbReference type="RefSeq" id="XP_033599293.1">
    <property type="nucleotide sequence ID" value="XM_033744173.1"/>
</dbReference>
<dbReference type="AlphaFoldDB" id="A0A6A6W1T3"/>
<dbReference type="InterPro" id="IPR015915">
    <property type="entry name" value="Kelch-typ_b-propeller"/>
</dbReference>
<dbReference type="Proteomes" id="UP000799437">
    <property type="component" value="Unassembled WGS sequence"/>
</dbReference>
<evidence type="ECO:0000313" key="1">
    <source>
        <dbReference type="EMBL" id="KAF2756842.1"/>
    </source>
</evidence>
<name>A0A6A6W1T3_9PEZI</name>
<evidence type="ECO:0008006" key="3">
    <source>
        <dbReference type="Google" id="ProtNLM"/>
    </source>
</evidence>
<protein>
    <recommendedName>
        <fullName evidence="3">Galactose oxidase</fullName>
    </recommendedName>
</protein>
<keyword evidence="2" id="KW-1185">Reference proteome</keyword>
<dbReference type="EMBL" id="ML996574">
    <property type="protein sequence ID" value="KAF2756842.1"/>
    <property type="molecule type" value="Genomic_DNA"/>
</dbReference>
<gene>
    <name evidence="1" type="ORF">EJ05DRAFT_477072</name>
</gene>
<organism evidence="1 2">
    <name type="scientific">Pseudovirgaria hyperparasitica</name>
    <dbReference type="NCBI Taxonomy" id="470096"/>
    <lineage>
        <taxon>Eukaryota</taxon>
        <taxon>Fungi</taxon>
        <taxon>Dikarya</taxon>
        <taxon>Ascomycota</taxon>
        <taxon>Pezizomycotina</taxon>
        <taxon>Dothideomycetes</taxon>
        <taxon>Dothideomycetes incertae sedis</taxon>
        <taxon>Acrospermales</taxon>
        <taxon>Acrospermaceae</taxon>
        <taxon>Pseudovirgaria</taxon>
    </lineage>
</organism>
<proteinExistence type="predicted"/>